<reference evidence="2 3" key="2">
    <citation type="submission" date="2024-02" db="EMBL/GenBank/DDBJ databases">
        <title>The Genome Sequence of Enterococcus diestrammenae JM9A.</title>
        <authorList>
            <person name="Earl A."/>
            <person name="Manson A."/>
            <person name="Gilmore M."/>
            <person name="Sanders J."/>
            <person name="Shea T."/>
            <person name="Howe W."/>
            <person name="Livny J."/>
            <person name="Cuomo C."/>
            <person name="Neafsey D."/>
            <person name="Birren B."/>
        </authorList>
    </citation>
    <scope>NUCLEOTIDE SEQUENCE [LARGE SCALE GENOMIC DNA]</scope>
    <source>
        <strain evidence="2 3">JM9A</strain>
    </source>
</reference>
<dbReference type="Proteomes" id="UP001429357">
    <property type="component" value="Unassembled WGS sequence"/>
</dbReference>
<keyword evidence="1" id="KW-1133">Transmembrane helix</keyword>
<feature type="transmembrane region" description="Helical" evidence="1">
    <location>
        <begin position="12"/>
        <end position="35"/>
    </location>
</feature>
<keyword evidence="3" id="KW-1185">Reference proteome</keyword>
<proteinExistence type="predicted"/>
<dbReference type="RefSeq" id="WP_161868755.1">
    <property type="nucleotide sequence ID" value="NZ_MAEI02000001.1"/>
</dbReference>
<accession>A0ABV0F5Y3</accession>
<evidence type="ECO:0000256" key="1">
    <source>
        <dbReference type="SAM" id="Phobius"/>
    </source>
</evidence>
<gene>
    <name evidence="2" type="ORF">BAU18_002945</name>
</gene>
<protein>
    <submittedName>
        <fullName evidence="2">Uncharacterized protein</fullName>
    </submittedName>
</protein>
<keyword evidence="1" id="KW-0812">Transmembrane</keyword>
<reference evidence="3" key="1">
    <citation type="submission" date="2016-06" db="EMBL/GenBank/DDBJ databases">
        <title>Four novel species of enterococci isolated from chicken manure.</title>
        <authorList>
            <person name="Van Tyne D."/>
        </authorList>
    </citation>
    <scope>NUCLEOTIDE SEQUENCE [LARGE SCALE GENOMIC DNA]</scope>
    <source>
        <strain evidence="3">JM9A</strain>
    </source>
</reference>
<comment type="caution">
    <text evidence="2">The sequence shown here is derived from an EMBL/GenBank/DDBJ whole genome shotgun (WGS) entry which is preliminary data.</text>
</comment>
<organism evidence="2 3">
    <name type="scientific">Enterococcus diestrammenae</name>
    <dbReference type="NCBI Taxonomy" id="1155073"/>
    <lineage>
        <taxon>Bacteria</taxon>
        <taxon>Bacillati</taxon>
        <taxon>Bacillota</taxon>
        <taxon>Bacilli</taxon>
        <taxon>Lactobacillales</taxon>
        <taxon>Enterococcaceae</taxon>
        <taxon>Enterococcus</taxon>
    </lineage>
</organism>
<name>A0ABV0F5Y3_9ENTE</name>
<sequence length="51" mass="5794">MSSDFTIYLGLFGWLFEYVSKITAVVIGIMVVKALRGIHRELQMRNEGSSE</sequence>
<dbReference type="EMBL" id="MAEI02000001">
    <property type="protein sequence ID" value="MEO1783325.1"/>
    <property type="molecule type" value="Genomic_DNA"/>
</dbReference>
<keyword evidence="1" id="KW-0472">Membrane</keyword>
<evidence type="ECO:0000313" key="2">
    <source>
        <dbReference type="EMBL" id="MEO1783325.1"/>
    </source>
</evidence>
<evidence type="ECO:0000313" key="3">
    <source>
        <dbReference type="Proteomes" id="UP001429357"/>
    </source>
</evidence>